<dbReference type="EMBL" id="SRLO01006997">
    <property type="protein sequence ID" value="TNN28343.1"/>
    <property type="molecule type" value="Genomic_DNA"/>
</dbReference>
<proteinExistence type="predicted"/>
<organism evidence="1 2">
    <name type="scientific">Liparis tanakae</name>
    <name type="common">Tanaka's snailfish</name>
    <dbReference type="NCBI Taxonomy" id="230148"/>
    <lineage>
        <taxon>Eukaryota</taxon>
        <taxon>Metazoa</taxon>
        <taxon>Chordata</taxon>
        <taxon>Craniata</taxon>
        <taxon>Vertebrata</taxon>
        <taxon>Euteleostomi</taxon>
        <taxon>Actinopterygii</taxon>
        <taxon>Neopterygii</taxon>
        <taxon>Teleostei</taxon>
        <taxon>Neoteleostei</taxon>
        <taxon>Acanthomorphata</taxon>
        <taxon>Eupercaria</taxon>
        <taxon>Perciformes</taxon>
        <taxon>Cottioidei</taxon>
        <taxon>Cottales</taxon>
        <taxon>Liparidae</taxon>
        <taxon>Liparis</taxon>
    </lineage>
</organism>
<name>A0A4Z2EHQ2_9TELE</name>
<sequence>MLREAAYALVNCGPYIKMMLRELRPLSDDGGFHATRGIGAAGYYRGESFISFERFTVGLN</sequence>
<dbReference type="AlphaFoldDB" id="A0A4Z2EHQ2"/>
<gene>
    <name evidence="1" type="ORF">EYF80_061510</name>
</gene>
<comment type="caution">
    <text evidence="1">The sequence shown here is derived from an EMBL/GenBank/DDBJ whole genome shotgun (WGS) entry which is preliminary data.</text>
</comment>
<keyword evidence="2" id="KW-1185">Reference proteome</keyword>
<reference evidence="1 2" key="1">
    <citation type="submission" date="2019-03" db="EMBL/GenBank/DDBJ databases">
        <title>First draft genome of Liparis tanakae, snailfish: a comprehensive survey of snailfish specific genes.</title>
        <authorList>
            <person name="Kim W."/>
            <person name="Song I."/>
            <person name="Jeong J.-H."/>
            <person name="Kim D."/>
            <person name="Kim S."/>
            <person name="Ryu S."/>
            <person name="Song J.Y."/>
            <person name="Lee S.K."/>
        </authorList>
    </citation>
    <scope>NUCLEOTIDE SEQUENCE [LARGE SCALE GENOMIC DNA]</scope>
    <source>
        <tissue evidence="1">Muscle</tissue>
    </source>
</reference>
<evidence type="ECO:0000313" key="1">
    <source>
        <dbReference type="EMBL" id="TNN28343.1"/>
    </source>
</evidence>
<protein>
    <submittedName>
        <fullName evidence="1">Uncharacterized protein</fullName>
    </submittedName>
</protein>
<evidence type="ECO:0000313" key="2">
    <source>
        <dbReference type="Proteomes" id="UP000314294"/>
    </source>
</evidence>
<accession>A0A4Z2EHQ2</accession>
<dbReference type="Proteomes" id="UP000314294">
    <property type="component" value="Unassembled WGS sequence"/>
</dbReference>